<comment type="similarity">
    <text evidence="1">Belongs to the complex I 24 kDa subunit family.</text>
</comment>
<dbReference type="FunFam" id="1.10.10.1590:FF:000001">
    <property type="entry name" value="NADH-quinone oxidoreductase subunit E"/>
    <property type="match status" value="1"/>
</dbReference>
<keyword evidence="5 7" id="KW-0411">Iron-sulfur</keyword>
<accession>A0A1G9WHP8</accession>
<dbReference type="InterPro" id="IPR002023">
    <property type="entry name" value="NuoE-like"/>
</dbReference>
<dbReference type="InterPro" id="IPR041921">
    <property type="entry name" value="NuoE_N"/>
</dbReference>
<dbReference type="InterPro" id="IPR042128">
    <property type="entry name" value="NuoE_dom"/>
</dbReference>
<sequence length="171" mass="19275">MLSVTEHKEIEFSADLISKFEEIVTRYPEGKQKSALLPVLHLVQAEYGWVSPEAMEKVADFLQIQAIEVYEVATFYTMFFLRPQGKFVLEVCRTGPCCLVGAEKIMTHIEKTLGVKEGEVTADGNFSWRGVECLAACGMAPVLQIGPEYTFYENLTEESVDKLIENLKNKI</sequence>
<keyword evidence="2 7" id="KW-0001">2Fe-2S</keyword>
<dbReference type="InterPro" id="IPR036249">
    <property type="entry name" value="Thioredoxin-like_sf"/>
</dbReference>
<keyword evidence="9" id="KW-1185">Reference proteome</keyword>
<evidence type="ECO:0000256" key="1">
    <source>
        <dbReference type="ARBA" id="ARBA00010643"/>
    </source>
</evidence>
<evidence type="ECO:0000256" key="7">
    <source>
        <dbReference type="PIRSR" id="PIRSR000216-1"/>
    </source>
</evidence>
<dbReference type="GO" id="GO:0003954">
    <property type="term" value="F:NADH dehydrogenase activity"/>
    <property type="evidence" value="ECO:0007669"/>
    <property type="project" value="TreeGrafter"/>
</dbReference>
<dbReference type="PIRSF" id="PIRSF000216">
    <property type="entry name" value="NADH_DH_24kDa"/>
    <property type="match status" value="1"/>
</dbReference>
<dbReference type="RefSeq" id="WP_090706084.1">
    <property type="nucleotide sequence ID" value="NZ_FNHH01000025.1"/>
</dbReference>
<dbReference type="Proteomes" id="UP000199226">
    <property type="component" value="Unassembled WGS sequence"/>
</dbReference>
<evidence type="ECO:0000256" key="2">
    <source>
        <dbReference type="ARBA" id="ARBA00022714"/>
    </source>
</evidence>
<dbReference type="OrthoDB" id="9807941at2"/>
<dbReference type="AlphaFoldDB" id="A0A1G9WHP8"/>
<keyword evidence="4 7" id="KW-0408">Iron</keyword>
<proteinExistence type="inferred from homology"/>
<dbReference type="CDD" id="cd03064">
    <property type="entry name" value="TRX_Fd_NuoE"/>
    <property type="match status" value="1"/>
</dbReference>
<name>A0A1G9WHP8_9SPHI</name>
<dbReference type="GO" id="GO:0051537">
    <property type="term" value="F:2 iron, 2 sulfur cluster binding"/>
    <property type="evidence" value="ECO:0007669"/>
    <property type="project" value="UniProtKB-KW"/>
</dbReference>
<keyword evidence="3 7" id="KW-0479">Metal-binding</keyword>
<protein>
    <submittedName>
        <fullName evidence="8">NADH-quinone oxidoreductase subunit E</fullName>
    </submittedName>
</protein>
<dbReference type="Gene3D" id="3.40.30.10">
    <property type="entry name" value="Glutaredoxin"/>
    <property type="match status" value="1"/>
</dbReference>
<dbReference type="Gene3D" id="1.10.10.1590">
    <property type="entry name" value="NADH-quinone oxidoreductase subunit E"/>
    <property type="match status" value="1"/>
</dbReference>
<evidence type="ECO:0000256" key="3">
    <source>
        <dbReference type="ARBA" id="ARBA00022723"/>
    </source>
</evidence>
<organism evidence="8 9">
    <name type="scientific">Daejeonella rubra</name>
    <dbReference type="NCBI Taxonomy" id="990371"/>
    <lineage>
        <taxon>Bacteria</taxon>
        <taxon>Pseudomonadati</taxon>
        <taxon>Bacteroidota</taxon>
        <taxon>Sphingobacteriia</taxon>
        <taxon>Sphingobacteriales</taxon>
        <taxon>Sphingobacteriaceae</taxon>
        <taxon>Daejeonella</taxon>
    </lineage>
</organism>
<feature type="binding site" evidence="7">
    <location>
        <position position="92"/>
    </location>
    <ligand>
        <name>[2Fe-2S] cluster</name>
        <dbReference type="ChEBI" id="CHEBI:190135"/>
    </ligand>
</feature>
<evidence type="ECO:0000256" key="6">
    <source>
        <dbReference type="ARBA" id="ARBA00034078"/>
    </source>
</evidence>
<dbReference type="PANTHER" id="PTHR10371:SF3">
    <property type="entry name" value="NADH DEHYDROGENASE [UBIQUINONE] FLAVOPROTEIN 2, MITOCHONDRIAL"/>
    <property type="match status" value="1"/>
</dbReference>
<evidence type="ECO:0000256" key="5">
    <source>
        <dbReference type="ARBA" id="ARBA00023014"/>
    </source>
</evidence>
<dbReference type="PANTHER" id="PTHR10371">
    <property type="entry name" value="NADH DEHYDROGENASE UBIQUINONE FLAVOPROTEIN 2, MITOCHONDRIAL"/>
    <property type="match status" value="1"/>
</dbReference>
<evidence type="ECO:0000313" key="9">
    <source>
        <dbReference type="Proteomes" id="UP000199226"/>
    </source>
</evidence>
<gene>
    <name evidence="8" type="ORF">SAMN05421813_12526</name>
</gene>
<comment type="cofactor">
    <cofactor evidence="7">
        <name>[2Fe-2S] cluster</name>
        <dbReference type="ChEBI" id="CHEBI:190135"/>
    </cofactor>
    <text evidence="7">Binds 1 [2Fe-2S] cluster.</text>
</comment>
<dbReference type="SUPFAM" id="SSF52833">
    <property type="entry name" value="Thioredoxin-like"/>
    <property type="match status" value="1"/>
</dbReference>
<dbReference type="GO" id="GO:0046872">
    <property type="term" value="F:metal ion binding"/>
    <property type="evidence" value="ECO:0007669"/>
    <property type="project" value="UniProtKB-KW"/>
</dbReference>
<comment type="cofactor">
    <cofactor evidence="6">
        <name>[2Fe-2S] cluster</name>
        <dbReference type="ChEBI" id="CHEBI:190135"/>
    </cofactor>
</comment>
<dbReference type="STRING" id="990371.SAMN05421813_12526"/>
<dbReference type="EMBL" id="FNHH01000025">
    <property type="protein sequence ID" value="SDM83711.1"/>
    <property type="molecule type" value="Genomic_DNA"/>
</dbReference>
<feature type="binding site" evidence="7">
    <location>
        <position position="137"/>
    </location>
    <ligand>
        <name>[2Fe-2S] cluster</name>
        <dbReference type="ChEBI" id="CHEBI:190135"/>
    </ligand>
</feature>
<dbReference type="PROSITE" id="PS01099">
    <property type="entry name" value="COMPLEX1_24K"/>
    <property type="match status" value="1"/>
</dbReference>
<feature type="binding site" evidence="7">
    <location>
        <position position="133"/>
    </location>
    <ligand>
        <name>[2Fe-2S] cluster</name>
        <dbReference type="ChEBI" id="CHEBI:190135"/>
    </ligand>
</feature>
<dbReference type="Pfam" id="PF01257">
    <property type="entry name" value="2Fe-2S_thioredx"/>
    <property type="match status" value="1"/>
</dbReference>
<dbReference type="NCBIfam" id="TIGR01958">
    <property type="entry name" value="nuoE_fam"/>
    <property type="match status" value="1"/>
</dbReference>
<evidence type="ECO:0000313" key="8">
    <source>
        <dbReference type="EMBL" id="SDM83711.1"/>
    </source>
</evidence>
<evidence type="ECO:0000256" key="4">
    <source>
        <dbReference type="ARBA" id="ARBA00023004"/>
    </source>
</evidence>
<feature type="binding site" evidence="7">
    <location>
        <position position="97"/>
    </location>
    <ligand>
        <name>[2Fe-2S] cluster</name>
        <dbReference type="ChEBI" id="CHEBI:190135"/>
    </ligand>
</feature>
<reference evidence="9" key="1">
    <citation type="submission" date="2016-10" db="EMBL/GenBank/DDBJ databases">
        <authorList>
            <person name="Varghese N."/>
            <person name="Submissions S."/>
        </authorList>
    </citation>
    <scope>NUCLEOTIDE SEQUENCE [LARGE SCALE GENOMIC DNA]</scope>
    <source>
        <strain evidence="9">DSM 24536</strain>
    </source>
</reference>